<evidence type="ECO:0000313" key="2">
    <source>
        <dbReference type="EMBL" id="MER6909814.1"/>
    </source>
</evidence>
<dbReference type="Proteomes" id="UP001490330">
    <property type="component" value="Unassembled WGS sequence"/>
</dbReference>
<proteinExistence type="predicted"/>
<dbReference type="EMBL" id="JBEPCV010000081">
    <property type="protein sequence ID" value="MER6909814.1"/>
    <property type="molecule type" value="Genomic_DNA"/>
</dbReference>
<name>A0ABV1VTJ0_9ACTN</name>
<organism evidence="2 3">
    <name type="scientific">Streptomyces flaveolus</name>
    <dbReference type="NCBI Taxonomy" id="67297"/>
    <lineage>
        <taxon>Bacteria</taxon>
        <taxon>Bacillati</taxon>
        <taxon>Actinomycetota</taxon>
        <taxon>Actinomycetes</taxon>
        <taxon>Kitasatosporales</taxon>
        <taxon>Streptomycetaceae</taxon>
        <taxon>Streptomyces</taxon>
    </lineage>
</organism>
<accession>A0ABV1VTJ0</accession>
<dbReference type="RefSeq" id="WP_350815340.1">
    <property type="nucleotide sequence ID" value="NZ_JBEPCV010000081.1"/>
</dbReference>
<feature type="region of interest" description="Disordered" evidence="1">
    <location>
        <begin position="1"/>
        <end position="36"/>
    </location>
</feature>
<feature type="compositionally biased region" description="Low complexity" evidence="1">
    <location>
        <begin position="18"/>
        <end position="29"/>
    </location>
</feature>
<comment type="caution">
    <text evidence="2">The sequence shown here is derived from an EMBL/GenBank/DDBJ whole genome shotgun (WGS) entry which is preliminary data.</text>
</comment>
<reference evidence="2 3" key="1">
    <citation type="submission" date="2024-06" db="EMBL/GenBank/DDBJ databases">
        <title>The Natural Products Discovery Center: Release of the First 8490 Sequenced Strains for Exploring Actinobacteria Biosynthetic Diversity.</title>
        <authorList>
            <person name="Kalkreuter E."/>
            <person name="Kautsar S.A."/>
            <person name="Yang D."/>
            <person name="Bader C.D."/>
            <person name="Teijaro C.N."/>
            <person name="Fluegel L."/>
            <person name="Davis C.M."/>
            <person name="Simpson J.R."/>
            <person name="Lauterbach L."/>
            <person name="Steele A.D."/>
            <person name="Gui C."/>
            <person name="Meng S."/>
            <person name="Li G."/>
            <person name="Viehrig K."/>
            <person name="Ye F."/>
            <person name="Su P."/>
            <person name="Kiefer A.F."/>
            <person name="Nichols A."/>
            <person name="Cepeda A.J."/>
            <person name="Yan W."/>
            <person name="Fan B."/>
            <person name="Jiang Y."/>
            <person name="Adhikari A."/>
            <person name="Zheng C.-J."/>
            <person name="Schuster L."/>
            <person name="Cowan T.M."/>
            <person name="Smanski M.J."/>
            <person name="Chevrette M.G."/>
            <person name="De Carvalho L.P.S."/>
            <person name="Shen B."/>
        </authorList>
    </citation>
    <scope>NUCLEOTIDE SEQUENCE [LARGE SCALE GENOMIC DNA]</scope>
    <source>
        <strain evidence="2 3">NPDC000632</strain>
    </source>
</reference>
<evidence type="ECO:0000256" key="1">
    <source>
        <dbReference type="SAM" id="MobiDB-lite"/>
    </source>
</evidence>
<keyword evidence="3" id="KW-1185">Reference proteome</keyword>
<evidence type="ECO:0000313" key="3">
    <source>
        <dbReference type="Proteomes" id="UP001490330"/>
    </source>
</evidence>
<protein>
    <submittedName>
        <fullName evidence="2">Uncharacterized protein</fullName>
    </submittedName>
</protein>
<sequence length="99" mass="11206">TARRSRNPPEGGPGIRPPGGNLRPLGRRGCQNLNYTVRGQDPDGSLVVEYTLKNNTSNASFLHYIGYYDWLEKTNREEGVFSSVDQKIIWTERIPAKEK</sequence>
<gene>
    <name evidence="2" type="ORF">ABT322_40200</name>
</gene>
<feature type="non-terminal residue" evidence="2">
    <location>
        <position position="1"/>
    </location>
</feature>